<dbReference type="Proteomes" id="UP001338125">
    <property type="component" value="Unassembled WGS sequence"/>
</dbReference>
<dbReference type="PANTHER" id="PTHR37534">
    <property type="entry name" value="TRANSCRIPTIONAL ACTIVATOR PROTEIN UGA3"/>
    <property type="match status" value="1"/>
</dbReference>
<evidence type="ECO:0000256" key="2">
    <source>
        <dbReference type="ARBA" id="ARBA00023242"/>
    </source>
</evidence>
<dbReference type="PANTHER" id="PTHR37534:SF46">
    <property type="entry name" value="ZN(II)2CYS6 TRANSCRIPTION FACTOR (EUROFUNG)"/>
    <property type="match status" value="1"/>
</dbReference>
<reference evidence="5 6" key="1">
    <citation type="submission" date="2024-01" db="EMBL/GenBank/DDBJ databases">
        <title>Complete genome of Cladobotryum mycophilum ATHUM6906.</title>
        <authorList>
            <person name="Christinaki A.C."/>
            <person name="Myridakis A.I."/>
            <person name="Kouvelis V.N."/>
        </authorList>
    </citation>
    <scope>NUCLEOTIDE SEQUENCE [LARGE SCALE GENOMIC DNA]</scope>
    <source>
        <strain evidence="5 6">ATHUM6906</strain>
    </source>
</reference>
<dbReference type="InterPro" id="IPR001138">
    <property type="entry name" value="Zn2Cys6_DnaBD"/>
</dbReference>
<gene>
    <name evidence="5" type="ORF">PT974_07589</name>
</gene>
<feature type="compositionally biased region" description="Polar residues" evidence="3">
    <location>
        <begin position="590"/>
        <end position="600"/>
    </location>
</feature>
<proteinExistence type="predicted"/>
<dbReference type="InterPro" id="IPR036864">
    <property type="entry name" value="Zn2-C6_fun-type_DNA-bd_sf"/>
</dbReference>
<keyword evidence="6" id="KW-1185">Reference proteome</keyword>
<dbReference type="InterPro" id="IPR021858">
    <property type="entry name" value="Fun_TF"/>
</dbReference>
<dbReference type="Pfam" id="PF00172">
    <property type="entry name" value="Zn_clus"/>
    <property type="match status" value="1"/>
</dbReference>
<comment type="subcellular location">
    <subcellularLocation>
        <location evidence="1">Nucleus</location>
    </subcellularLocation>
</comment>
<dbReference type="SMART" id="SM00066">
    <property type="entry name" value="GAL4"/>
    <property type="match status" value="1"/>
</dbReference>
<evidence type="ECO:0000256" key="1">
    <source>
        <dbReference type="ARBA" id="ARBA00004123"/>
    </source>
</evidence>
<evidence type="ECO:0000313" key="5">
    <source>
        <dbReference type="EMBL" id="KAK5994149.1"/>
    </source>
</evidence>
<evidence type="ECO:0000256" key="3">
    <source>
        <dbReference type="SAM" id="MobiDB-lite"/>
    </source>
</evidence>
<dbReference type="SUPFAM" id="SSF57701">
    <property type="entry name" value="Zn2/Cys6 DNA-binding domain"/>
    <property type="match status" value="1"/>
</dbReference>
<organism evidence="5 6">
    <name type="scientific">Cladobotryum mycophilum</name>
    <dbReference type="NCBI Taxonomy" id="491253"/>
    <lineage>
        <taxon>Eukaryota</taxon>
        <taxon>Fungi</taxon>
        <taxon>Dikarya</taxon>
        <taxon>Ascomycota</taxon>
        <taxon>Pezizomycotina</taxon>
        <taxon>Sordariomycetes</taxon>
        <taxon>Hypocreomycetidae</taxon>
        <taxon>Hypocreales</taxon>
        <taxon>Hypocreaceae</taxon>
        <taxon>Cladobotryum</taxon>
    </lineage>
</organism>
<dbReference type="Gene3D" id="4.10.240.10">
    <property type="entry name" value="Zn(2)-C6 fungal-type DNA-binding domain"/>
    <property type="match status" value="1"/>
</dbReference>
<comment type="caution">
    <text evidence="5">The sequence shown here is derived from an EMBL/GenBank/DDBJ whole genome shotgun (WGS) entry which is preliminary data.</text>
</comment>
<dbReference type="CDD" id="cd00067">
    <property type="entry name" value="GAL4"/>
    <property type="match status" value="1"/>
</dbReference>
<keyword evidence="2" id="KW-0539">Nucleus</keyword>
<sequence>MFPTQAYDDYVTPPPPRADFRPNTRSRYGCLSCKRRKVKCNEQRPLCSNCIRLHLECQWDLSPLPGQQISSDGEFSSGTVESRPDPSIEVRYAYTSFVWDTATGDWQERTSDSGDIAGPGVDAPRTRAPEAYMARQPEPAAAPWNAQVDPRLVQSHEDYSDMPNLETLTDKLIKFFLKLSNPPIFAGVEPQRTWKGIRPTLVSKAKSSRVLWFAMLAFSNSLISKRDANWDVTEHQGRYDEAVAEMAAYDSESLEKHSPKRECFLAALFLLSHIDIQEIRLEEAHKHLKRAYKTFQRGTKGSFSEFEEQILAWIRILDARVVSAGGKGLFLSKNDEIHLKGVPRPQDVADDDIADVLIQALYTPGILFYRRILSFMGRVSNMYPWDSSAGMMVDETRGTDMGASLAADLRALYEERPLMMDYAIAGTLLLEPHLSEYLVVDVTRAFRTYLSNYYASKIHLHRIAYKSWPLTMDAIDALNKIRNLAHQISGDQDSDDSLPVNMLWPLLMLGVEERDEEERAWIKAQILRIDYETRNARIIAQVLDEVQTQQWIAGARVDEERLGAITHSKKREEDFETTLRSVRQDPGTLPDSSPGYQPTTYKDKDRSPLTCATKRPRRDTQCTTQRHVRRKDSLTSSDDEPSTKPPDSSAPAPLPWLFRDRQGKGTQTSSKDKRPPSYCTQKCLLGLTSGGFLDPACPNVEHHNKEIQPVNDHGLGRHPVDYKKWLGLLWNQLKMSLDDGIQPLAPGSARGVLFRVTLLAYGYTFVAKGTVKALAKFLEYEATVYRRLEPIQGINVPVYLGSFDLRDMNKILRCYNMYSTRLG</sequence>
<name>A0ABR0SPP1_9HYPO</name>
<evidence type="ECO:0000259" key="4">
    <source>
        <dbReference type="PROSITE" id="PS50048"/>
    </source>
</evidence>
<dbReference type="Pfam" id="PF11951">
    <property type="entry name" value="Fungal_trans_2"/>
    <property type="match status" value="1"/>
</dbReference>
<dbReference type="PROSITE" id="PS00463">
    <property type="entry name" value="ZN2_CY6_FUNGAL_1"/>
    <property type="match status" value="1"/>
</dbReference>
<protein>
    <submittedName>
        <fullName evidence="5">Meiotic driver SPOK3</fullName>
    </submittedName>
</protein>
<dbReference type="EMBL" id="JAVFKD010000012">
    <property type="protein sequence ID" value="KAK5994149.1"/>
    <property type="molecule type" value="Genomic_DNA"/>
</dbReference>
<feature type="region of interest" description="Disordered" evidence="3">
    <location>
        <begin position="568"/>
        <end position="676"/>
    </location>
</feature>
<dbReference type="PROSITE" id="PS50048">
    <property type="entry name" value="ZN2_CY6_FUNGAL_2"/>
    <property type="match status" value="1"/>
</dbReference>
<evidence type="ECO:0000313" key="6">
    <source>
        <dbReference type="Proteomes" id="UP001338125"/>
    </source>
</evidence>
<accession>A0ABR0SPP1</accession>
<feature type="domain" description="Zn(2)-C6 fungal-type" evidence="4">
    <location>
        <begin position="29"/>
        <end position="59"/>
    </location>
</feature>